<proteinExistence type="predicted"/>
<evidence type="ECO:0000259" key="1">
    <source>
        <dbReference type="Pfam" id="PF09348"/>
    </source>
</evidence>
<organism evidence="2 3">
    <name type="scientific">Streptomyces klenkii</name>
    <dbReference type="NCBI Taxonomy" id="1420899"/>
    <lineage>
        <taxon>Bacteria</taxon>
        <taxon>Bacillati</taxon>
        <taxon>Actinomycetota</taxon>
        <taxon>Actinomycetes</taxon>
        <taxon>Kitasatosporales</taxon>
        <taxon>Streptomycetaceae</taxon>
        <taxon>Streptomyces</taxon>
    </lineage>
</organism>
<accession>A0A3B0BT49</accession>
<protein>
    <submittedName>
        <fullName evidence="2">DUF1990 domain-containing protein</fullName>
    </submittedName>
</protein>
<feature type="domain" description="DUF1990" evidence="1">
    <location>
        <begin position="9"/>
        <end position="164"/>
    </location>
</feature>
<evidence type="ECO:0000313" key="3">
    <source>
        <dbReference type="Proteomes" id="UP000270343"/>
    </source>
</evidence>
<dbReference type="InterPro" id="IPR018960">
    <property type="entry name" value="DUF1990"/>
</dbReference>
<dbReference type="PANTHER" id="PTHR34202:SF1">
    <property type="entry name" value="UPF0548 PROTEIN"/>
    <property type="match status" value="1"/>
</dbReference>
<dbReference type="Proteomes" id="UP000270343">
    <property type="component" value="Unassembled WGS sequence"/>
</dbReference>
<dbReference type="AlphaFoldDB" id="A0A3B0BT49"/>
<comment type="caution">
    <text evidence="2">The sequence shown here is derived from an EMBL/GenBank/DDBJ whole genome shotgun (WGS) entry which is preliminary data.</text>
</comment>
<reference evidence="2 3" key="1">
    <citation type="journal article" date="2015" name="Antonie Van Leeuwenhoek">
        <title>Streptomyces klenkii sp. nov., isolated from deep marine sediment.</title>
        <authorList>
            <person name="Veyisoglu A."/>
            <person name="Sahin N."/>
        </authorList>
    </citation>
    <scope>NUCLEOTIDE SEQUENCE [LARGE SCALE GENOMIC DNA]</scope>
    <source>
        <strain evidence="2 3">KCTC 29202</strain>
    </source>
</reference>
<sequence length="175" mass="18879">MTHVPPGLTYPEAGATARRPLPAGYHHLYEVGYLGRGRPVFDAAAEAVLSWRMHRAAGIRVPAGTLPAAPGVTVDVSLGLGPLRASGTCAVVWTVREERRAGFAYGTLPGHPECGEESFVVTLDGAEDVRLAVTAFSRPARWYTRAAGPLVPAFQRRYARYCARVLRAEVARRAL</sequence>
<name>A0A3B0BT49_9ACTN</name>
<dbReference type="PANTHER" id="PTHR34202">
    <property type="entry name" value="UPF0548 PROTEIN"/>
    <property type="match status" value="1"/>
</dbReference>
<dbReference type="InterPro" id="IPR014457">
    <property type="entry name" value="UCP010260"/>
</dbReference>
<dbReference type="RefSeq" id="WP_120754432.1">
    <property type="nucleotide sequence ID" value="NZ_JBFADQ010000085.1"/>
</dbReference>
<dbReference type="Pfam" id="PF09348">
    <property type="entry name" value="DUF1990"/>
    <property type="match status" value="1"/>
</dbReference>
<evidence type="ECO:0000313" key="2">
    <source>
        <dbReference type="EMBL" id="RKN75568.1"/>
    </source>
</evidence>
<dbReference type="OrthoDB" id="120660at2"/>
<gene>
    <name evidence="2" type="ORF">D7231_09135</name>
</gene>
<keyword evidence="3" id="KW-1185">Reference proteome</keyword>
<dbReference type="PIRSF" id="PIRSF010260">
    <property type="entry name" value="UCP010260"/>
    <property type="match status" value="1"/>
</dbReference>
<dbReference type="EMBL" id="RBAM01000003">
    <property type="protein sequence ID" value="RKN75568.1"/>
    <property type="molecule type" value="Genomic_DNA"/>
</dbReference>